<gene>
    <name evidence="1" type="ORF">HMPREF3216_00715</name>
</gene>
<sequence>MGTNAGKCARVCFQNWLKRKQTWGKRNKRREVCPSLFPKLAEMGTNAGKKKQMRGK</sequence>
<dbReference type="EMBL" id="LRQA01000039">
    <property type="protein sequence ID" value="KXA18147.1"/>
    <property type="molecule type" value="Genomic_DNA"/>
</dbReference>
<dbReference type="AlphaFoldDB" id="A0A133NPF7"/>
<evidence type="ECO:0000313" key="1">
    <source>
        <dbReference type="EMBL" id="KXA18147.1"/>
    </source>
</evidence>
<reference evidence="1 2" key="1">
    <citation type="submission" date="2016-01" db="EMBL/GenBank/DDBJ databases">
        <authorList>
            <person name="Oliw E.H."/>
        </authorList>
    </citation>
    <scope>NUCLEOTIDE SEQUENCE [LARGE SCALE GENOMIC DNA]</scope>
    <source>
        <strain evidence="1 2">GED7760B</strain>
    </source>
</reference>
<dbReference type="PATRIC" id="fig|2702.99.peg.697"/>
<evidence type="ECO:0000313" key="2">
    <source>
        <dbReference type="Proteomes" id="UP000070558"/>
    </source>
</evidence>
<comment type="caution">
    <text evidence="1">The sequence shown here is derived from an EMBL/GenBank/DDBJ whole genome shotgun (WGS) entry which is preliminary data.</text>
</comment>
<protein>
    <submittedName>
        <fullName evidence="1">Uncharacterized protein</fullName>
    </submittedName>
</protein>
<accession>A0A133NPF7</accession>
<name>A0A133NPF7_GARVA</name>
<proteinExistence type="predicted"/>
<organism evidence="1 2">
    <name type="scientific">Gardnerella vaginalis</name>
    <dbReference type="NCBI Taxonomy" id="2702"/>
    <lineage>
        <taxon>Bacteria</taxon>
        <taxon>Bacillati</taxon>
        <taxon>Actinomycetota</taxon>
        <taxon>Actinomycetes</taxon>
        <taxon>Bifidobacteriales</taxon>
        <taxon>Bifidobacteriaceae</taxon>
        <taxon>Gardnerella</taxon>
    </lineage>
</organism>
<dbReference type="Proteomes" id="UP000070558">
    <property type="component" value="Unassembled WGS sequence"/>
</dbReference>